<keyword evidence="5 6" id="KW-0687">Ribonucleoprotein</keyword>
<dbReference type="HAMAP" id="MF_01369_B">
    <property type="entry name" value="Ribosomal_uL23_B"/>
    <property type="match status" value="1"/>
</dbReference>
<dbReference type="GO" id="GO:0019843">
    <property type="term" value="F:rRNA binding"/>
    <property type="evidence" value="ECO:0007669"/>
    <property type="project" value="UniProtKB-UniRule"/>
</dbReference>
<dbReference type="GO" id="GO:0006412">
    <property type="term" value="P:translation"/>
    <property type="evidence" value="ECO:0007669"/>
    <property type="project" value="UniProtKB-UniRule"/>
</dbReference>
<evidence type="ECO:0000313" key="9">
    <source>
        <dbReference type="EMBL" id="RTY37804.1"/>
    </source>
</evidence>
<dbReference type="Proteomes" id="UP000327458">
    <property type="component" value="Unassembled WGS sequence"/>
</dbReference>
<dbReference type="SMR" id="A0A3S0L0M7"/>
<evidence type="ECO:0000256" key="1">
    <source>
        <dbReference type="ARBA" id="ARBA00006700"/>
    </source>
</evidence>
<evidence type="ECO:0000313" key="10">
    <source>
        <dbReference type="Proteomes" id="UP000279908"/>
    </source>
</evidence>
<dbReference type="InterPro" id="IPR012678">
    <property type="entry name" value="Ribosomal_uL23/eL15/eS24_sf"/>
</dbReference>
<comment type="function">
    <text evidence="6">One of the early assembly proteins it binds 23S rRNA. One of the proteins that surrounds the polypeptide exit tunnel on the outside of the ribosome. Forms the main docking site for trigger factor binding to the ribosome.</text>
</comment>
<dbReference type="GO" id="GO:0005840">
    <property type="term" value="C:ribosome"/>
    <property type="evidence" value="ECO:0007669"/>
    <property type="project" value="UniProtKB-KW"/>
</dbReference>
<dbReference type="FunFam" id="3.30.70.330:FF:000001">
    <property type="entry name" value="50S ribosomal protein L23"/>
    <property type="match status" value="1"/>
</dbReference>
<dbReference type="GO" id="GO:0003735">
    <property type="term" value="F:structural constituent of ribosome"/>
    <property type="evidence" value="ECO:0007669"/>
    <property type="project" value="InterPro"/>
</dbReference>
<dbReference type="GO" id="GO:1990904">
    <property type="term" value="C:ribonucleoprotein complex"/>
    <property type="evidence" value="ECO:0007669"/>
    <property type="project" value="UniProtKB-KW"/>
</dbReference>
<accession>A0A3S0L0M7</accession>
<evidence type="ECO:0000256" key="4">
    <source>
        <dbReference type="ARBA" id="ARBA00022980"/>
    </source>
</evidence>
<dbReference type="OMA" id="DHRAAKP"/>
<dbReference type="EMBL" id="VMRG01000001">
    <property type="protein sequence ID" value="KAA6231898.1"/>
    <property type="molecule type" value="Genomic_DNA"/>
</dbReference>
<dbReference type="InterPro" id="IPR012677">
    <property type="entry name" value="Nucleotide-bd_a/b_plait_sf"/>
</dbReference>
<evidence type="ECO:0000256" key="5">
    <source>
        <dbReference type="ARBA" id="ARBA00023274"/>
    </source>
</evidence>
<proteinExistence type="inferred from homology"/>
<reference evidence="7 11" key="2">
    <citation type="submission" date="2019-07" db="EMBL/GenBank/DDBJ databases">
        <title>Draft genome Sequence of Chlorobium phaeovibrioides sp. strain PhvTcv-s14, from the Phylum Chlorobi.</title>
        <authorList>
            <person name="Babenko V."/>
            <person name="Boldyreva D."/>
            <person name="Kanygina A."/>
            <person name="Selezneva O."/>
            <person name="Akopiyan T."/>
            <person name="Lunina O."/>
        </authorList>
    </citation>
    <scope>NUCLEOTIDE SEQUENCE [LARGE SCALE GENOMIC DNA]</scope>
    <source>
        <strain evidence="7 11">GrTcv12</strain>
    </source>
</reference>
<keyword evidence="4 6" id="KW-0689">Ribosomal protein</keyword>
<organism evidence="9 10">
    <name type="scientific">Chlorobium phaeovibrioides</name>
    <dbReference type="NCBI Taxonomy" id="1094"/>
    <lineage>
        <taxon>Bacteria</taxon>
        <taxon>Pseudomonadati</taxon>
        <taxon>Chlorobiota</taxon>
        <taxon>Chlorobiia</taxon>
        <taxon>Chlorobiales</taxon>
        <taxon>Chlorobiaceae</taxon>
        <taxon>Chlorobium/Pelodictyon group</taxon>
        <taxon>Chlorobium</taxon>
    </lineage>
</organism>
<evidence type="ECO:0000313" key="12">
    <source>
        <dbReference type="Proteomes" id="UP000489351"/>
    </source>
</evidence>
<gene>
    <name evidence="6 8" type="primary">rplW</name>
    <name evidence="9" type="ORF">EKD02_05765</name>
    <name evidence="7" type="ORF">FP507_01355</name>
    <name evidence="8" type="ORF">GJ685_00375</name>
</gene>
<keyword evidence="12" id="KW-1185">Reference proteome</keyword>
<dbReference type="InterPro" id="IPR013025">
    <property type="entry name" value="Ribosomal_uL23-like"/>
</dbReference>
<reference evidence="8 12" key="3">
    <citation type="submission" date="2019-11" db="EMBL/GenBank/DDBJ databases">
        <title>Green- and brown-colored morphotypes of Chlorobia in the stratified aquatic ecosystems of Kandalaksha Gulf (White Sea): A model for study of the accessory genome evolution.</title>
        <authorList>
            <person name="Grouzdev D.S."/>
        </authorList>
    </citation>
    <scope>NUCLEOTIDE SEQUENCE [LARGE SCALE GENOMIC DNA]</scope>
    <source>
        <strain evidence="8 12">ZM</strain>
    </source>
</reference>
<dbReference type="EMBL" id="WUBZ01000001">
    <property type="protein sequence ID" value="MWV53516.1"/>
    <property type="molecule type" value="Genomic_DNA"/>
</dbReference>
<reference evidence="9 10" key="1">
    <citation type="submission" date="2018-12" db="EMBL/GenBank/DDBJ databases">
        <authorList>
            <person name="Lunina O.N."/>
            <person name="Grouzdev D.S."/>
            <person name="Gorlenko V.M."/>
            <person name="Savvichev A.S."/>
        </authorList>
    </citation>
    <scope>NUCLEOTIDE SEQUENCE [LARGE SCALE GENOMIC DNA]</scope>
    <source>
        <strain evidence="9 10">BrKhr-17</strain>
    </source>
</reference>
<sequence>MKNPLLRPWLTEKSTGLTEDRGQYVFQVKLDADKIDIKMAVEEKFGVDVKSVRTLNSLGKTRRQNTRKGLVTGKKNDTKKAIVTLGEGQTIDFYSGANPKGDA</sequence>
<dbReference type="RefSeq" id="WP_011889499.1">
    <property type="nucleotide sequence ID" value="NZ_CP041698.1"/>
</dbReference>
<comment type="similarity">
    <text evidence="1 6">Belongs to the universal ribosomal protein uL23 family.</text>
</comment>
<dbReference type="NCBIfam" id="NF004363">
    <property type="entry name" value="PRK05738.2-4"/>
    <property type="match status" value="1"/>
</dbReference>
<evidence type="ECO:0000313" key="8">
    <source>
        <dbReference type="EMBL" id="MWV53516.1"/>
    </source>
</evidence>
<dbReference type="Gene3D" id="3.30.70.330">
    <property type="match status" value="1"/>
</dbReference>
<comment type="caution">
    <text evidence="9">The sequence shown here is derived from an EMBL/GenBank/DDBJ whole genome shotgun (WGS) entry which is preliminary data.</text>
</comment>
<protein>
    <recommendedName>
        <fullName evidence="6">Large ribosomal subunit protein uL23</fullName>
    </recommendedName>
</protein>
<keyword evidence="2 6" id="KW-0699">rRNA-binding</keyword>
<dbReference type="AlphaFoldDB" id="A0A3S0L0M7"/>
<dbReference type="Proteomes" id="UP000279908">
    <property type="component" value="Unassembled WGS sequence"/>
</dbReference>
<evidence type="ECO:0000256" key="2">
    <source>
        <dbReference type="ARBA" id="ARBA00022730"/>
    </source>
</evidence>
<name>A0A3S0L0M7_CHLPH</name>
<dbReference type="Pfam" id="PF00276">
    <property type="entry name" value="Ribosomal_L23"/>
    <property type="match status" value="1"/>
</dbReference>
<comment type="subunit">
    <text evidence="6">Part of the 50S ribosomal subunit. Contacts protein L29, and trigger factor when it is bound to the ribosome.</text>
</comment>
<evidence type="ECO:0000256" key="6">
    <source>
        <dbReference type="HAMAP-Rule" id="MF_01369"/>
    </source>
</evidence>
<evidence type="ECO:0000313" key="7">
    <source>
        <dbReference type="EMBL" id="KAA6231898.1"/>
    </source>
</evidence>
<dbReference type="EMBL" id="RXYK01000007">
    <property type="protein sequence ID" value="RTY37804.1"/>
    <property type="molecule type" value="Genomic_DNA"/>
</dbReference>
<dbReference type="SUPFAM" id="SSF54189">
    <property type="entry name" value="Ribosomal proteins S24e, L23 and L15e"/>
    <property type="match status" value="1"/>
</dbReference>
<evidence type="ECO:0000256" key="3">
    <source>
        <dbReference type="ARBA" id="ARBA00022884"/>
    </source>
</evidence>
<dbReference type="PANTHER" id="PTHR11620">
    <property type="entry name" value="60S RIBOSOMAL PROTEIN L23A"/>
    <property type="match status" value="1"/>
</dbReference>
<evidence type="ECO:0000313" key="11">
    <source>
        <dbReference type="Proteomes" id="UP000327458"/>
    </source>
</evidence>
<dbReference type="Proteomes" id="UP000489351">
    <property type="component" value="Unassembled WGS sequence"/>
</dbReference>
<keyword evidence="3 6" id="KW-0694">RNA-binding</keyword>